<accession>A0A8T5V0N4</accession>
<evidence type="ECO:0000313" key="2">
    <source>
        <dbReference type="Proteomes" id="UP000825933"/>
    </source>
</evidence>
<gene>
    <name evidence="1" type="ORF">K8N75_05085</name>
</gene>
<dbReference type="Proteomes" id="UP000825933">
    <property type="component" value="Unassembled WGS sequence"/>
</dbReference>
<organism evidence="1 2">
    <name type="scientific">Methanobacterium spitsbergense</name>
    <dbReference type="NCBI Taxonomy" id="2874285"/>
    <lineage>
        <taxon>Archaea</taxon>
        <taxon>Methanobacteriati</taxon>
        <taxon>Methanobacteriota</taxon>
        <taxon>Methanomada group</taxon>
        <taxon>Methanobacteria</taxon>
        <taxon>Methanobacteriales</taxon>
        <taxon>Methanobacteriaceae</taxon>
        <taxon>Methanobacterium</taxon>
    </lineage>
</organism>
<sequence length="126" mass="14961">MMMSEGIPNGRIAELSQPEMFQDHEEVIVFTRNEFNRFYMSMREQIEYINKIDLYLDRTEDWKLIGYWPKILQRIHLLDRNIESILTKEASLQCYLDASLYNSVQCSHKNAAVAKNKVPIQQTFLI</sequence>
<comment type="caution">
    <text evidence="1">The sequence shown here is derived from an EMBL/GenBank/DDBJ whole genome shotgun (WGS) entry which is preliminary data.</text>
</comment>
<keyword evidence="2" id="KW-1185">Reference proteome</keyword>
<protein>
    <submittedName>
        <fullName evidence="1">Uncharacterized protein</fullName>
    </submittedName>
</protein>
<proteinExistence type="predicted"/>
<dbReference type="AlphaFoldDB" id="A0A8T5V0N4"/>
<name>A0A8T5V0N4_9EURY</name>
<reference evidence="2" key="1">
    <citation type="journal article" date="2022" name="Microbiol. Resour. Announc.">
        <title>Draft Genome Sequence of a Methanogenic Archaeon from West Spitsbergen Permafrost.</title>
        <authorList>
            <person name="Trubitsyn V."/>
            <person name="Rivkina E."/>
            <person name="Shcherbakova V."/>
        </authorList>
    </citation>
    <scope>NUCLEOTIDE SEQUENCE [LARGE SCALE GENOMIC DNA]</scope>
    <source>
        <strain evidence="2">VT</strain>
    </source>
</reference>
<dbReference type="RefSeq" id="WP_223791040.1">
    <property type="nucleotide sequence ID" value="NZ_JAIOUQ010000004.1"/>
</dbReference>
<evidence type="ECO:0000313" key="1">
    <source>
        <dbReference type="EMBL" id="MBZ2165411.1"/>
    </source>
</evidence>
<dbReference type="EMBL" id="JAIOUQ010000004">
    <property type="protein sequence ID" value="MBZ2165411.1"/>
    <property type="molecule type" value="Genomic_DNA"/>
</dbReference>